<proteinExistence type="predicted"/>
<evidence type="ECO:0000313" key="5">
    <source>
        <dbReference type="Proteomes" id="UP001139721"/>
    </source>
</evidence>
<dbReference type="EMBL" id="JAJKBJ010000019">
    <property type="protein sequence ID" value="MCL9685118.1"/>
    <property type="molecule type" value="Genomic_DNA"/>
</dbReference>
<gene>
    <name evidence="4" type="ORF">LOX96_13510</name>
</gene>
<sequence>MFNLKKMAIAFFVFSCGASFSGAMGQLMEANNPKENLYAGVGVGGSFNDDQLETQNVVFGSTVNAASNNNQWVGNVFLGYGHTFMNSLFLGIEANTYFPHRTENFYSPGVTIVGPIYQDQLAINDYLGLDLLPGYRVNSDLLIYGRAGLSFRDVSINQPENTPNSPSFFNSDNSVGGRFGAGITYALNRHIAASVDYYYSYFPTFSSNWPLFNLQYNFKSHSNYAGFSLLYTV</sequence>
<feature type="signal peptide" evidence="2">
    <location>
        <begin position="1"/>
        <end position="23"/>
    </location>
</feature>
<evidence type="ECO:0000256" key="2">
    <source>
        <dbReference type="SAM" id="SignalP"/>
    </source>
</evidence>
<comment type="caution">
    <text evidence="4">The sequence shown here is derived from an EMBL/GenBank/DDBJ whole genome shotgun (WGS) entry which is preliminary data.</text>
</comment>
<feature type="domain" description="Outer membrane protein beta-barrel" evidence="3">
    <location>
        <begin position="31"/>
        <end position="217"/>
    </location>
</feature>
<dbReference type="RefSeq" id="WP_250423004.1">
    <property type="nucleotide sequence ID" value="NZ_JAJKBJ010000019.1"/>
</dbReference>
<protein>
    <submittedName>
        <fullName evidence="4">Outer membrane beta-barrel protein</fullName>
    </submittedName>
</protein>
<dbReference type="Gene3D" id="2.40.160.20">
    <property type="match status" value="1"/>
</dbReference>
<dbReference type="Proteomes" id="UP001139721">
    <property type="component" value="Unassembled WGS sequence"/>
</dbReference>
<feature type="chain" id="PRO_5040936609" evidence="2">
    <location>
        <begin position="24"/>
        <end position="233"/>
    </location>
</feature>
<name>A0A9X2IDT5_9GAMM</name>
<dbReference type="InterPro" id="IPR027385">
    <property type="entry name" value="Beta-barrel_OMP"/>
</dbReference>
<dbReference type="Pfam" id="PF13505">
    <property type="entry name" value="OMP_b-brl"/>
    <property type="match status" value="1"/>
</dbReference>
<evidence type="ECO:0000313" key="4">
    <source>
        <dbReference type="EMBL" id="MCL9685118.1"/>
    </source>
</evidence>
<accession>A0A9X2IDT5</accession>
<reference evidence="4" key="1">
    <citation type="submission" date="2021-11" db="EMBL/GenBank/DDBJ databases">
        <title>Legionella maioricencis sp. nov., a new species isolated from hot water samples in Mallorca.</title>
        <authorList>
            <person name="Crespi S."/>
            <person name="Drasar V."/>
            <person name="Salva-Serra F."/>
            <person name="Jaen-Luchoro D."/>
            <person name="Pineiro-Iglesias B."/>
            <person name="Aliaga F."/>
            <person name="Fernandez-Juarez V."/>
            <person name="Coll G."/>
            <person name="Moore E.R.B."/>
            <person name="Bennasar-Figueras A."/>
        </authorList>
    </citation>
    <scope>NUCLEOTIDE SEQUENCE</scope>
    <source>
        <strain evidence="4">HCPI-6</strain>
    </source>
</reference>
<organism evidence="4 5">
    <name type="scientific">Legionella maioricensis</name>
    <dbReference type="NCBI Taxonomy" id="2896528"/>
    <lineage>
        <taxon>Bacteria</taxon>
        <taxon>Pseudomonadati</taxon>
        <taxon>Pseudomonadota</taxon>
        <taxon>Gammaproteobacteria</taxon>
        <taxon>Legionellales</taxon>
        <taxon>Legionellaceae</taxon>
        <taxon>Legionella</taxon>
    </lineage>
</organism>
<evidence type="ECO:0000256" key="1">
    <source>
        <dbReference type="ARBA" id="ARBA00022729"/>
    </source>
</evidence>
<keyword evidence="5" id="KW-1185">Reference proteome</keyword>
<dbReference type="InterPro" id="IPR011250">
    <property type="entry name" value="OMP/PagP_B-barrel"/>
</dbReference>
<keyword evidence="1 2" id="KW-0732">Signal</keyword>
<dbReference type="AlphaFoldDB" id="A0A9X2IDT5"/>
<dbReference type="SUPFAM" id="SSF56925">
    <property type="entry name" value="OMPA-like"/>
    <property type="match status" value="1"/>
</dbReference>
<evidence type="ECO:0000259" key="3">
    <source>
        <dbReference type="Pfam" id="PF13505"/>
    </source>
</evidence>